<dbReference type="AlphaFoldDB" id="A0A9P8VQ93"/>
<sequence>MSLTFKPYDPFRQKQRAERRRHAKPRERTEEHSISAPPDGERLSPVTPQRPADDRNCSHIEESDSSPTDGLDGVGDPYANFPSVEECLSFCSSVTDVSSPCTPASACSPRYQIDAFVWRGKDSTINIKDDRPDSSSQTANLNISNATPKPALHGDDLRQSCELPVSVSNDARAQEVSVSKLNSGLLAQSAEALGVLASAAIAERESVVGISSTEIAPGPGTETFSSKRSLPECDVPGGSEGHDSEVYRSPKRPRPSGFKSHSSPRLESTDICPIPADPRVNGSANQSSQVPGDSSPQFRPGSCVGPSSIASGLASQSAELISMPTEQAESVRLELLVMQKMISSLLAKLGHGQAQRTLPDGSVQCTLETRDGTEGPVGDDSNDDSHSTSHSHSDGDSDNDSDGDSDGDDDSDGDGDGDDDSACDASEFTTGSPKGKRHRSTQRCRWTKQEEDLLRRLKNVGMLSDFQIARKLNRSENGVKQHWGIMLGKNKGQFLTGKFQKFVL</sequence>
<evidence type="ECO:0000256" key="1">
    <source>
        <dbReference type="SAM" id="MobiDB-lite"/>
    </source>
</evidence>
<feature type="region of interest" description="Disordered" evidence="1">
    <location>
        <begin position="1"/>
        <end position="78"/>
    </location>
</feature>
<feature type="compositionally biased region" description="Basic and acidic residues" evidence="1">
    <location>
        <begin position="51"/>
        <end position="62"/>
    </location>
</feature>
<accession>A0A9P8VQ93</accession>
<name>A0A9P8VQ93_9HYPO</name>
<dbReference type="OrthoDB" id="5102981at2759"/>
<feature type="region of interest" description="Disordered" evidence="1">
    <location>
        <begin position="125"/>
        <end position="156"/>
    </location>
</feature>
<comment type="caution">
    <text evidence="2">The sequence shown here is derived from an EMBL/GenBank/DDBJ whole genome shotgun (WGS) entry which is preliminary data.</text>
</comment>
<organism evidence="2 3">
    <name type="scientific">Thelonectria olida</name>
    <dbReference type="NCBI Taxonomy" id="1576542"/>
    <lineage>
        <taxon>Eukaryota</taxon>
        <taxon>Fungi</taxon>
        <taxon>Dikarya</taxon>
        <taxon>Ascomycota</taxon>
        <taxon>Pezizomycotina</taxon>
        <taxon>Sordariomycetes</taxon>
        <taxon>Hypocreomycetidae</taxon>
        <taxon>Hypocreales</taxon>
        <taxon>Nectriaceae</taxon>
        <taxon>Thelonectria</taxon>
    </lineage>
</organism>
<feature type="compositionally biased region" description="Polar residues" evidence="1">
    <location>
        <begin position="134"/>
        <end position="147"/>
    </location>
</feature>
<dbReference type="EMBL" id="JAGPYM010000068">
    <property type="protein sequence ID" value="KAH6869669.1"/>
    <property type="molecule type" value="Genomic_DNA"/>
</dbReference>
<feature type="compositionally biased region" description="Basic and acidic residues" evidence="1">
    <location>
        <begin position="383"/>
        <end position="395"/>
    </location>
</feature>
<evidence type="ECO:0000313" key="3">
    <source>
        <dbReference type="Proteomes" id="UP000777438"/>
    </source>
</evidence>
<dbReference type="InterPro" id="IPR001005">
    <property type="entry name" value="SANT/Myb"/>
</dbReference>
<dbReference type="Proteomes" id="UP000777438">
    <property type="component" value="Unassembled WGS sequence"/>
</dbReference>
<gene>
    <name evidence="2" type="ORF">B0T10DRAFT_593483</name>
</gene>
<evidence type="ECO:0000313" key="2">
    <source>
        <dbReference type="EMBL" id="KAH6869669.1"/>
    </source>
</evidence>
<proteinExistence type="predicted"/>
<feature type="compositionally biased region" description="Polar residues" evidence="1">
    <location>
        <begin position="282"/>
        <end position="297"/>
    </location>
</feature>
<feature type="compositionally biased region" description="Acidic residues" evidence="1">
    <location>
        <begin position="396"/>
        <end position="422"/>
    </location>
</feature>
<feature type="region of interest" description="Disordered" evidence="1">
    <location>
        <begin position="207"/>
        <end position="312"/>
    </location>
</feature>
<dbReference type="CDD" id="cd00167">
    <property type="entry name" value="SANT"/>
    <property type="match status" value="1"/>
</dbReference>
<feature type="compositionally biased region" description="Basic residues" evidence="1">
    <location>
        <begin position="434"/>
        <end position="443"/>
    </location>
</feature>
<feature type="region of interest" description="Disordered" evidence="1">
    <location>
        <begin position="353"/>
        <end position="443"/>
    </location>
</feature>
<reference evidence="2 3" key="1">
    <citation type="journal article" date="2021" name="Nat. Commun.">
        <title>Genetic determinants of endophytism in the Arabidopsis root mycobiome.</title>
        <authorList>
            <person name="Mesny F."/>
            <person name="Miyauchi S."/>
            <person name="Thiergart T."/>
            <person name="Pickel B."/>
            <person name="Atanasova L."/>
            <person name="Karlsson M."/>
            <person name="Huettel B."/>
            <person name="Barry K.W."/>
            <person name="Haridas S."/>
            <person name="Chen C."/>
            <person name="Bauer D."/>
            <person name="Andreopoulos W."/>
            <person name="Pangilinan J."/>
            <person name="LaButti K."/>
            <person name="Riley R."/>
            <person name="Lipzen A."/>
            <person name="Clum A."/>
            <person name="Drula E."/>
            <person name="Henrissat B."/>
            <person name="Kohler A."/>
            <person name="Grigoriev I.V."/>
            <person name="Martin F.M."/>
            <person name="Hacquard S."/>
        </authorList>
    </citation>
    <scope>NUCLEOTIDE SEQUENCE [LARGE SCALE GENOMIC DNA]</scope>
    <source>
        <strain evidence="2 3">MPI-CAGE-CH-0241</strain>
    </source>
</reference>
<evidence type="ECO:0008006" key="4">
    <source>
        <dbReference type="Google" id="ProtNLM"/>
    </source>
</evidence>
<keyword evidence="3" id="KW-1185">Reference proteome</keyword>
<protein>
    <recommendedName>
        <fullName evidence="4">Myb-like domain-containing protein</fullName>
    </recommendedName>
</protein>